<organism evidence="2 3">
    <name type="scientific">Malus domestica</name>
    <name type="common">Apple</name>
    <name type="synonym">Pyrus malus</name>
    <dbReference type="NCBI Taxonomy" id="3750"/>
    <lineage>
        <taxon>Eukaryota</taxon>
        <taxon>Viridiplantae</taxon>
        <taxon>Streptophyta</taxon>
        <taxon>Embryophyta</taxon>
        <taxon>Tracheophyta</taxon>
        <taxon>Spermatophyta</taxon>
        <taxon>Magnoliopsida</taxon>
        <taxon>eudicotyledons</taxon>
        <taxon>Gunneridae</taxon>
        <taxon>Pentapetalae</taxon>
        <taxon>rosids</taxon>
        <taxon>fabids</taxon>
        <taxon>Rosales</taxon>
        <taxon>Rosaceae</taxon>
        <taxon>Amygdaloideae</taxon>
        <taxon>Maleae</taxon>
        <taxon>Malus</taxon>
    </lineage>
</organism>
<dbReference type="EMBL" id="RDQH01000340">
    <property type="protein sequence ID" value="RXH76226.1"/>
    <property type="molecule type" value="Genomic_DNA"/>
</dbReference>
<keyword evidence="3" id="KW-1185">Reference proteome</keyword>
<feature type="region of interest" description="Disordered" evidence="1">
    <location>
        <begin position="1"/>
        <end position="21"/>
    </location>
</feature>
<protein>
    <submittedName>
        <fullName evidence="2">Uncharacterized protein</fullName>
    </submittedName>
</protein>
<proteinExistence type="predicted"/>
<evidence type="ECO:0000256" key="1">
    <source>
        <dbReference type="SAM" id="MobiDB-lite"/>
    </source>
</evidence>
<accession>A0A498HXV6</accession>
<comment type="caution">
    <text evidence="2">The sequence shown here is derived from an EMBL/GenBank/DDBJ whole genome shotgun (WGS) entry which is preliminary data.</text>
</comment>
<evidence type="ECO:0000313" key="2">
    <source>
        <dbReference type="EMBL" id="RXH76226.1"/>
    </source>
</evidence>
<name>A0A498HXV6_MALDO</name>
<dbReference type="AlphaFoldDB" id="A0A498HXV6"/>
<reference evidence="2 3" key="1">
    <citation type="submission" date="2018-10" db="EMBL/GenBank/DDBJ databases">
        <title>A high-quality apple genome assembly.</title>
        <authorList>
            <person name="Hu J."/>
        </authorList>
    </citation>
    <scope>NUCLEOTIDE SEQUENCE [LARGE SCALE GENOMIC DNA]</scope>
    <source>
        <strain evidence="3">cv. HFTH1</strain>
        <tissue evidence="2">Young leaf</tissue>
    </source>
</reference>
<gene>
    <name evidence="2" type="ORF">DVH24_019114</name>
</gene>
<dbReference type="Proteomes" id="UP000290289">
    <property type="component" value="Chromosome 14"/>
</dbReference>
<sequence>MVDRRATLGDEGSGEDQSGHALWSGCHIPARSLTTSRARLRRNTILFVLGPNHALMVLFLGTHSKTSQWVTHSKIALARTRLTSEFPKSLVLGRDQNIHIRLT</sequence>
<evidence type="ECO:0000313" key="3">
    <source>
        <dbReference type="Proteomes" id="UP000290289"/>
    </source>
</evidence>